<dbReference type="RefSeq" id="WP_015929089.1">
    <property type="nucleotide sequence ID" value="NC_011894.1"/>
</dbReference>
<keyword evidence="1" id="KW-0732">Signal</keyword>
<organism evidence="2 3">
    <name type="scientific">Methylobacterium nodulans (strain LMG 21967 / CNCM I-2342 / ORS 2060)</name>
    <dbReference type="NCBI Taxonomy" id="460265"/>
    <lineage>
        <taxon>Bacteria</taxon>
        <taxon>Pseudomonadati</taxon>
        <taxon>Pseudomonadota</taxon>
        <taxon>Alphaproteobacteria</taxon>
        <taxon>Hyphomicrobiales</taxon>
        <taxon>Methylobacteriaceae</taxon>
        <taxon>Methylobacterium</taxon>
    </lineage>
</organism>
<evidence type="ECO:0000313" key="3">
    <source>
        <dbReference type="Proteomes" id="UP000008207"/>
    </source>
</evidence>
<name>B8ICJ8_METNO</name>
<dbReference type="HOGENOM" id="CLU_587686_0_0_5"/>
<keyword evidence="3" id="KW-1185">Reference proteome</keyword>
<proteinExistence type="predicted"/>
<evidence type="ECO:0000256" key="1">
    <source>
        <dbReference type="SAM" id="SignalP"/>
    </source>
</evidence>
<protein>
    <submittedName>
        <fullName evidence="2">Uncharacterized protein</fullName>
    </submittedName>
</protein>
<reference evidence="2 3" key="1">
    <citation type="submission" date="2009-01" db="EMBL/GenBank/DDBJ databases">
        <title>Complete sequence of chromosome of Methylobacterium nodulans ORS 2060.</title>
        <authorList>
            <consortium name="US DOE Joint Genome Institute"/>
            <person name="Lucas S."/>
            <person name="Copeland A."/>
            <person name="Lapidus A."/>
            <person name="Glavina del Rio T."/>
            <person name="Dalin E."/>
            <person name="Tice H."/>
            <person name="Bruce D."/>
            <person name="Goodwin L."/>
            <person name="Pitluck S."/>
            <person name="Sims D."/>
            <person name="Brettin T."/>
            <person name="Detter J.C."/>
            <person name="Han C."/>
            <person name="Larimer F."/>
            <person name="Land M."/>
            <person name="Hauser L."/>
            <person name="Kyrpides N."/>
            <person name="Ivanova N."/>
            <person name="Marx C.J."/>
            <person name="Richardson P."/>
        </authorList>
    </citation>
    <scope>NUCLEOTIDE SEQUENCE [LARGE SCALE GENOMIC DNA]</scope>
    <source>
        <strain evidence="3">LMG 21967 / CNCM I-2342 / ORS 2060</strain>
    </source>
</reference>
<dbReference type="EMBL" id="CP001349">
    <property type="protein sequence ID" value="ACL57409.1"/>
    <property type="molecule type" value="Genomic_DNA"/>
</dbReference>
<dbReference type="OrthoDB" id="7987787at2"/>
<dbReference type="KEGG" id="mno:Mnod_2439"/>
<feature type="signal peptide" evidence="1">
    <location>
        <begin position="1"/>
        <end position="20"/>
    </location>
</feature>
<feature type="chain" id="PRO_5002871743" evidence="1">
    <location>
        <begin position="21"/>
        <end position="465"/>
    </location>
</feature>
<gene>
    <name evidence="2" type="ordered locus">Mnod_2439</name>
</gene>
<dbReference type="STRING" id="460265.Mnod_2439"/>
<sequence>MRLFLAILALVLASAAPARALDAAALAKRPPLAGKSLEAITVTAPGAISGGRLAVTGGDAPLDLISGGMPTSGTWVTQGSLMAEPILGPFWSRDGSGNISPALVAQDLTRAGLARYYTASQNSDKGEYANLFNMNVTNGYPGNWTPNTVYKHRSTVVHGGNMYVVKDGTYGGTSGNSGGPTGTTPGVDIPDGTVTWRYEPNKSPANGGKTNLGVFTYAEDNAGATWGVAVDTQISQGDGRRINVYSQEIDLVNYRTDYGVATPGGVATALQIFMNGPRRSSSGLSIAGLDDVSDPAHVVNGITLCCDKLVSDNGYYDLTHAGTAIRLGGTYGVGLALSGSFSGFQIQGPGWNVNPFGDITHHSLISTGAQGVGLTFAGTYANFQINGQGWNVNPMGVITASGIVMTGGLKLAPYTVSTLYPCVSGSEGTMAYVTDATAVTYNAVPVGGGNLKTPVFCDGTSWKMR</sequence>
<dbReference type="AlphaFoldDB" id="B8ICJ8"/>
<dbReference type="Proteomes" id="UP000008207">
    <property type="component" value="Chromosome"/>
</dbReference>
<accession>B8ICJ8</accession>
<evidence type="ECO:0000313" key="2">
    <source>
        <dbReference type="EMBL" id="ACL57409.1"/>
    </source>
</evidence>